<dbReference type="PANTHER" id="PTHR13812:SF19">
    <property type="entry name" value="KETIMINE REDUCTASE MU-CRYSTALLIN"/>
    <property type="match status" value="1"/>
</dbReference>
<comment type="caution">
    <text evidence="1">The sequence shown here is derived from an EMBL/GenBank/DDBJ whole genome shotgun (WGS) entry which is preliminary data.</text>
</comment>
<organism evidence="1 2">
    <name type="scientific">Dictyobacter alpinus</name>
    <dbReference type="NCBI Taxonomy" id="2014873"/>
    <lineage>
        <taxon>Bacteria</taxon>
        <taxon>Bacillati</taxon>
        <taxon>Chloroflexota</taxon>
        <taxon>Ktedonobacteria</taxon>
        <taxon>Ktedonobacterales</taxon>
        <taxon>Dictyobacteraceae</taxon>
        <taxon>Dictyobacter</taxon>
    </lineage>
</organism>
<dbReference type="RefSeq" id="WP_161982627.1">
    <property type="nucleotide sequence ID" value="NZ_BIFT01000002.1"/>
</dbReference>
<protein>
    <submittedName>
        <fullName evidence="1">Ornithine cyclodeaminase</fullName>
    </submittedName>
</protein>
<evidence type="ECO:0000313" key="1">
    <source>
        <dbReference type="EMBL" id="GCE31303.1"/>
    </source>
</evidence>
<dbReference type="InterPro" id="IPR036291">
    <property type="entry name" value="NAD(P)-bd_dom_sf"/>
</dbReference>
<dbReference type="PANTHER" id="PTHR13812">
    <property type="entry name" value="KETIMINE REDUCTASE MU-CRYSTALLIN"/>
    <property type="match status" value="1"/>
</dbReference>
<dbReference type="Gene3D" id="3.40.50.720">
    <property type="entry name" value="NAD(P)-binding Rossmann-like Domain"/>
    <property type="match status" value="1"/>
</dbReference>
<dbReference type="PIRSF" id="PIRSF001439">
    <property type="entry name" value="CryM"/>
    <property type="match status" value="1"/>
</dbReference>
<proteinExistence type="predicted"/>
<dbReference type="Gene3D" id="3.30.1780.10">
    <property type="entry name" value="ornithine cyclodeaminase, domain 1"/>
    <property type="match status" value="1"/>
</dbReference>
<dbReference type="Pfam" id="PF02423">
    <property type="entry name" value="OCD_Mu_crystall"/>
    <property type="match status" value="1"/>
</dbReference>
<evidence type="ECO:0000313" key="2">
    <source>
        <dbReference type="Proteomes" id="UP000287171"/>
    </source>
</evidence>
<dbReference type="SUPFAM" id="SSF51735">
    <property type="entry name" value="NAD(P)-binding Rossmann-fold domains"/>
    <property type="match status" value="1"/>
</dbReference>
<accession>A0A402BIV0</accession>
<dbReference type="AlphaFoldDB" id="A0A402BIV0"/>
<name>A0A402BIV0_9CHLR</name>
<sequence>MERDTEEKILYLSQQDVAHICQDLDSVAIIREMFHLHATGQTLLPDEAYMGWTNADGEVVRNLNMPGYLQGSQRRAGTKIINGNIANPNRNLPRASGLTLLYDDTTVRIQCIMDSAFISSLRTASVSALAADLCQGPEVQTLAIIGAGVLAKAHIELLTRRLPALHHVQIFDINRDRADELIKSLSPEMQQRLAFHITTSAEAAIRPAQLVIPTTTTTRGYIPFSWLQPGTIIVNVSLDDVLPEVVYQAQKIIIDDWPLVKNDTHRLLGRMYRAGQITGPAGRDEGAASKDGCRGIDAELGELVIGTKKGRETPQDIILVNPFGMAIEDIAIAHRVYQLAQKQQRGIWLER</sequence>
<dbReference type="Proteomes" id="UP000287171">
    <property type="component" value="Unassembled WGS sequence"/>
</dbReference>
<dbReference type="EMBL" id="BIFT01000002">
    <property type="protein sequence ID" value="GCE31303.1"/>
    <property type="molecule type" value="Genomic_DNA"/>
</dbReference>
<reference evidence="2" key="1">
    <citation type="submission" date="2018-12" db="EMBL/GenBank/DDBJ databases">
        <title>Tengunoibacter tsumagoiensis gen. nov., sp. nov., Dictyobacter kobayashii sp. nov., D. alpinus sp. nov., and D. joshuensis sp. nov. and description of Dictyobacteraceae fam. nov. within the order Ktedonobacterales isolated from Tengu-no-mugimeshi.</title>
        <authorList>
            <person name="Wang C.M."/>
            <person name="Zheng Y."/>
            <person name="Sakai Y."/>
            <person name="Toyoda A."/>
            <person name="Minakuchi Y."/>
            <person name="Abe K."/>
            <person name="Yokota A."/>
            <person name="Yabe S."/>
        </authorList>
    </citation>
    <scope>NUCLEOTIDE SEQUENCE [LARGE SCALE GENOMIC DNA]</scope>
    <source>
        <strain evidence="2">Uno16</strain>
    </source>
</reference>
<keyword evidence="2" id="KW-1185">Reference proteome</keyword>
<dbReference type="GO" id="GO:0005737">
    <property type="term" value="C:cytoplasm"/>
    <property type="evidence" value="ECO:0007669"/>
    <property type="project" value="TreeGrafter"/>
</dbReference>
<dbReference type="InterPro" id="IPR003462">
    <property type="entry name" value="ODC_Mu_crystall"/>
</dbReference>
<gene>
    <name evidence="1" type="primary">ocd_2</name>
    <name evidence="1" type="ORF">KDA_67870</name>
</gene>
<dbReference type="InterPro" id="IPR023401">
    <property type="entry name" value="ODC_N"/>
</dbReference>